<name>A0A196S8Y4_BLAHN</name>
<keyword evidence="3" id="KW-1185">Reference proteome</keyword>
<dbReference type="Gene3D" id="3.40.50.11350">
    <property type="match status" value="1"/>
</dbReference>
<organism evidence="2 3">
    <name type="scientific">Blastocystis sp. subtype 1 (strain ATCC 50177 / NandII)</name>
    <dbReference type="NCBI Taxonomy" id="478820"/>
    <lineage>
        <taxon>Eukaryota</taxon>
        <taxon>Sar</taxon>
        <taxon>Stramenopiles</taxon>
        <taxon>Bigyra</taxon>
        <taxon>Opalozoa</taxon>
        <taxon>Opalinata</taxon>
        <taxon>Blastocystidae</taxon>
        <taxon>Blastocystis</taxon>
    </lineage>
</organism>
<accession>A0A196S8Y4</accession>
<dbReference type="EMBL" id="LXWW01000381">
    <property type="protein sequence ID" value="OAO13488.1"/>
    <property type="molecule type" value="Genomic_DNA"/>
</dbReference>
<reference evidence="2 3" key="1">
    <citation type="submission" date="2016-05" db="EMBL/GenBank/DDBJ databases">
        <title>Nuclear genome of Blastocystis sp. subtype 1 NandII.</title>
        <authorList>
            <person name="Gentekaki E."/>
            <person name="Curtis B."/>
            <person name="Stairs C."/>
            <person name="Eme L."/>
            <person name="Herman E."/>
            <person name="Klimes V."/>
            <person name="Arias M.C."/>
            <person name="Elias M."/>
            <person name="Hilliou F."/>
            <person name="Klute M."/>
            <person name="Malik S.-B."/>
            <person name="Pightling A."/>
            <person name="Rachubinski R."/>
            <person name="Salas D."/>
            <person name="Schlacht A."/>
            <person name="Suga H."/>
            <person name="Archibald J."/>
            <person name="Ball S.G."/>
            <person name="Clark G."/>
            <person name="Dacks J."/>
            <person name="Van Der Giezen M."/>
            <person name="Tsaousis A."/>
            <person name="Roger A."/>
        </authorList>
    </citation>
    <scope>NUCLEOTIDE SEQUENCE [LARGE SCALE GENOMIC DNA]</scope>
    <source>
        <strain evidence="3">ATCC 50177 / NandII</strain>
    </source>
</reference>
<feature type="signal peptide" evidence="1">
    <location>
        <begin position="1"/>
        <end position="18"/>
    </location>
</feature>
<keyword evidence="1" id="KW-0732">Signal</keyword>
<dbReference type="AlphaFoldDB" id="A0A196S8Y4"/>
<gene>
    <name evidence="2" type="ORF">AV274_4827</name>
</gene>
<feature type="non-terminal residue" evidence="2">
    <location>
        <position position="371"/>
    </location>
</feature>
<proteinExistence type="predicted"/>
<feature type="chain" id="PRO_5008274482" evidence="1">
    <location>
        <begin position="19"/>
        <end position="371"/>
    </location>
</feature>
<evidence type="ECO:0000313" key="3">
    <source>
        <dbReference type="Proteomes" id="UP000078348"/>
    </source>
</evidence>
<comment type="caution">
    <text evidence="2">The sequence shown here is derived from an EMBL/GenBank/DDBJ whole genome shotgun (WGS) entry which is preliminary data.</text>
</comment>
<sequence>MMLGSSLLFLLFLTSILPQVNQPLHQKDDIVLAVRSDKANSTLMSMSPIDPKQEIPLGNLGTQSGTNNTSGELTPIASCVVVDVERQKRLNKWLNALYERQRNSRNCNSTVIYRVDPSGGLGNMIRGYFTSMIPVLLYNASFRVISYKDFLRTLFFNPFPNTGAPFYRPDARWREWKVNGHIPFAMQQQRIPVVPGEKQDIYVKTYFDVTQSIKSDVVDTPLSSIGFLPSVMSSSMNRKGEIHSILLRLLFNPAPELCQLINSYTEQFADAFVIGLQLRMGGKLVNAKDPRFLSWAKMTKVVEEVKAMIKKRNSTQPVIVFVSTDSLKVRQYVVKAFAPPVRVMYVKEFSIGHTALQFKKRISVPWDDIMK</sequence>
<protein>
    <submittedName>
        <fullName evidence="2">Uncharacterized protein</fullName>
    </submittedName>
</protein>
<dbReference type="Proteomes" id="UP000078348">
    <property type="component" value="Unassembled WGS sequence"/>
</dbReference>
<evidence type="ECO:0000256" key="1">
    <source>
        <dbReference type="SAM" id="SignalP"/>
    </source>
</evidence>
<evidence type="ECO:0000313" key="2">
    <source>
        <dbReference type="EMBL" id="OAO13488.1"/>
    </source>
</evidence>